<dbReference type="EC" id="1.5.1.-" evidence="5"/>
<name>A0ABV3ALX8_9ACTN</name>
<dbReference type="InterPro" id="IPR029039">
    <property type="entry name" value="Flavoprotein-like_sf"/>
</dbReference>
<proteinExistence type="predicted"/>
<reference evidence="5 6" key="1">
    <citation type="submission" date="2024-06" db="EMBL/GenBank/DDBJ databases">
        <title>The Natural Products Discovery Center: Release of the First 8490 Sequenced Strains for Exploring Actinobacteria Biosynthetic Diversity.</title>
        <authorList>
            <person name="Kalkreuter E."/>
            <person name="Kautsar S.A."/>
            <person name="Yang D."/>
            <person name="Bader C.D."/>
            <person name="Teijaro C.N."/>
            <person name="Fluegel L."/>
            <person name="Davis C.M."/>
            <person name="Simpson J.R."/>
            <person name="Lauterbach L."/>
            <person name="Steele A.D."/>
            <person name="Gui C."/>
            <person name="Meng S."/>
            <person name="Li G."/>
            <person name="Viehrig K."/>
            <person name="Ye F."/>
            <person name="Su P."/>
            <person name="Kiefer A.F."/>
            <person name="Nichols A."/>
            <person name="Cepeda A.J."/>
            <person name="Yan W."/>
            <person name="Fan B."/>
            <person name="Jiang Y."/>
            <person name="Adhikari A."/>
            <person name="Zheng C.-J."/>
            <person name="Schuster L."/>
            <person name="Cowan T.M."/>
            <person name="Smanski M.J."/>
            <person name="Chevrette M.G."/>
            <person name="De Carvalho L.P.S."/>
            <person name="Shen B."/>
        </authorList>
    </citation>
    <scope>NUCLEOTIDE SEQUENCE [LARGE SCALE GENOMIC DNA]</scope>
    <source>
        <strain evidence="5 6">NPDC020594</strain>
    </source>
</reference>
<keyword evidence="3 5" id="KW-0560">Oxidoreductase</keyword>
<feature type="domain" description="NADPH-dependent FMN reductase-like" evidence="4">
    <location>
        <begin position="5"/>
        <end position="153"/>
    </location>
</feature>
<evidence type="ECO:0000256" key="2">
    <source>
        <dbReference type="ARBA" id="ARBA00022643"/>
    </source>
</evidence>
<dbReference type="SUPFAM" id="SSF52218">
    <property type="entry name" value="Flavoproteins"/>
    <property type="match status" value="1"/>
</dbReference>
<dbReference type="InterPro" id="IPR005025">
    <property type="entry name" value="FMN_Rdtase-like_dom"/>
</dbReference>
<evidence type="ECO:0000313" key="5">
    <source>
        <dbReference type="EMBL" id="MEU5712929.1"/>
    </source>
</evidence>
<dbReference type="PANTHER" id="PTHR43408:SF2">
    <property type="entry name" value="FMN REDUCTASE (NADPH)"/>
    <property type="match status" value="1"/>
</dbReference>
<keyword evidence="6" id="KW-1185">Reference proteome</keyword>
<evidence type="ECO:0000313" key="6">
    <source>
        <dbReference type="Proteomes" id="UP001551011"/>
    </source>
</evidence>
<keyword evidence="1" id="KW-0285">Flavoprotein</keyword>
<protein>
    <submittedName>
        <fullName evidence="5">FMN reductase</fullName>
        <ecNumber evidence="5">1.5.1.-</ecNumber>
    </submittedName>
</protein>
<dbReference type="InterPro" id="IPR051814">
    <property type="entry name" value="NAD(P)H-dep_FMN_reductase"/>
</dbReference>
<dbReference type="Gene3D" id="3.40.50.360">
    <property type="match status" value="1"/>
</dbReference>
<gene>
    <name evidence="5" type="ORF">AB0H04_39940</name>
</gene>
<dbReference type="Pfam" id="PF03358">
    <property type="entry name" value="FMN_red"/>
    <property type="match status" value="1"/>
</dbReference>
<dbReference type="InterPro" id="IPR023932">
    <property type="entry name" value="CE1759_FMN_reduct"/>
</dbReference>
<dbReference type="NCBIfam" id="TIGR04037">
    <property type="entry name" value="LLM_duo_CE1759"/>
    <property type="match status" value="1"/>
</dbReference>
<dbReference type="Proteomes" id="UP001551011">
    <property type="component" value="Unassembled WGS sequence"/>
</dbReference>
<accession>A0ABV3ALX8</accession>
<evidence type="ECO:0000256" key="1">
    <source>
        <dbReference type="ARBA" id="ARBA00022630"/>
    </source>
</evidence>
<sequence length="206" mass="21987">MKRTLAVVSAGLRLPSTTRMLADRLADGVRAELEGRGAQVGVDVVEVRDHAHDLVNHLMAGYPSPGLRRAFDAVTAADGLIVVTPTFTASYSGLFKMFFDCLEDTALVDKPVLTAATGGTGRHSLVLEHAVRPMFAYLRAVVVPTAVFAATDDWGYGSGDTQDPLARRIGRAARELADAVARREAPPLVDPHDGLIPFARLLEGGE</sequence>
<evidence type="ECO:0000256" key="3">
    <source>
        <dbReference type="ARBA" id="ARBA00023002"/>
    </source>
</evidence>
<evidence type="ECO:0000259" key="4">
    <source>
        <dbReference type="Pfam" id="PF03358"/>
    </source>
</evidence>
<dbReference type="RefSeq" id="WP_030655391.1">
    <property type="nucleotide sequence ID" value="NZ_JBEXDP010000052.1"/>
</dbReference>
<dbReference type="EMBL" id="JBFAEG010000042">
    <property type="protein sequence ID" value="MEU5712929.1"/>
    <property type="molecule type" value="Genomic_DNA"/>
</dbReference>
<keyword evidence="2" id="KW-0288">FMN</keyword>
<comment type="caution">
    <text evidence="5">The sequence shown here is derived from an EMBL/GenBank/DDBJ whole genome shotgun (WGS) entry which is preliminary data.</text>
</comment>
<dbReference type="PANTHER" id="PTHR43408">
    <property type="entry name" value="FMN REDUCTASE (NADPH)"/>
    <property type="match status" value="1"/>
</dbReference>
<organism evidence="5 6">
    <name type="scientific">Streptomyces flaveolus</name>
    <dbReference type="NCBI Taxonomy" id="67297"/>
    <lineage>
        <taxon>Bacteria</taxon>
        <taxon>Bacillati</taxon>
        <taxon>Actinomycetota</taxon>
        <taxon>Actinomycetes</taxon>
        <taxon>Kitasatosporales</taxon>
        <taxon>Streptomycetaceae</taxon>
        <taxon>Streptomyces</taxon>
    </lineage>
</organism>
<dbReference type="GO" id="GO:0016491">
    <property type="term" value="F:oxidoreductase activity"/>
    <property type="evidence" value="ECO:0007669"/>
    <property type="project" value="UniProtKB-KW"/>
</dbReference>